<evidence type="ECO:0000313" key="3">
    <source>
        <dbReference type="Proteomes" id="UP000016587"/>
    </source>
</evidence>
<dbReference type="EMBL" id="CP006585">
    <property type="protein sequence ID" value="AGW12626.1"/>
    <property type="molecule type" value="Genomic_DNA"/>
</dbReference>
<keyword evidence="1" id="KW-0732">Signal</keyword>
<reference evidence="3" key="2">
    <citation type="submission" date="2013-07" db="EMBL/GenBank/DDBJ databases">
        <authorList>
            <person name="Morais-Silva F.O."/>
            <person name="Rezende A.M."/>
            <person name="Pimentel C."/>
            <person name="Resende D.M."/>
            <person name="Santos C.I."/>
            <person name="Clemente C."/>
            <person name="de Oliveira L.M."/>
            <person name="da Silva S.M."/>
            <person name="Costa D.A."/>
            <person name="Varela-Raposo A."/>
            <person name="Horacio E.C.A."/>
            <person name="Matos M."/>
            <person name="Flores O."/>
            <person name="Ruiz J.C."/>
            <person name="Rodrigues-Pousada C."/>
        </authorList>
    </citation>
    <scope>NUCLEOTIDE SEQUENCE [LARGE SCALE GENOMIC DNA]</scope>
    <source>
        <strain evidence="3">ATCC 19364 / DSM 1382 / NCIMB 9332 / VKM B-1759</strain>
    </source>
</reference>
<evidence type="ECO:0000256" key="1">
    <source>
        <dbReference type="SAM" id="SignalP"/>
    </source>
</evidence>
<dbReference type="AlphaFoldDB" id="T2G934"/>
<organism evidence="2 3">
    <name type="scientific">Megalodesulfovibrio gigas (strain ATCC 19364 / DSM 1382 / NCIMB 9332 / VKM B-1759)</name>
    <name type="common">Desulfovibrio gigas</name>
    <dbReference type="NCBI Taxonomy" id="1121448"/>
    <lineage>
        <taxon>Bacteria</taxon>
        <taxon>Pseudomonadati</taxon>
        <taxon>Thermodesulfobacteriota</taxon>
        <taxon>Desulfovibrionia</taxon>
        <taxon>Desulfovibrionales</taxon>
        <taxon>Desulfovibrionaceae</taxon>
        <taxon>Megalodesulfovibrio</taxon>
    </lineage>
</organism>
<dbReference type="Proteomes" id="UP000016587">
    <property type="component" value="Chromosome"/>
</dbReference>
<gene>
    <name evidence="2" type="ORF">DGI_0724</name>
</gene>
<sequence length="91" mass="10046">MTSRLLAPALVLALSCCTLFVPVPALAGQPAQATQTEQEQWNEWIAARIKQSWIDMYAAEKNLDPANVKWEDLPADLRARFALAFGSVSTK</sequence>
<evidence type="ECO:0000313" key="2">
    <source>
        <dbReference type="EMBL" id="AGW12626.1"/>
    </source>
</evidence>
<dbReference type="STRING" id="1121448.DGI_0724"/>
<name>T2G934_MEGG1</name>
<feature type="chain" id="PRO_5004588153" description="DUF885 domain-containing protein" evidence="1">
    <location>
        <begin position="28"/>
        <end position="91"/>
    </location>
</feature>
<reference evidence="2 3" key="1">
    <citation type="journal article" date="2013" name="J. Bacteriol.">
        <title>Roles of HynAB and Ech, the only two hydrogenases found in the model sulfate reducer Desulfovibrio gigas.</title>
        <authorList>
            <person name="Morais-Silva F.O."/>
            <person name="Santos C.I."/>
            <person name="Rodrigues R."/>
            <person name="Pereira I.A."/>
            <person name="Rodrigues-Pousada C."/>
        </authorList>
    </citation>
    <scope>NUCLEOTIDE SEQUENCE [LARGE SCALE GENOMIC DNA]</scope>
    <source>
        <strain evidence="3">ATCC 19364 / DSM 1382 / NCIMB 9332 / VKM B-1759</strain>
    </source>
</reference>
<feature type="signal peptide" evidence="1">
    <location>
        <begin position="1"/>
        <end position="27"/>
    </location>
</feature>
<evidence type="ECO:0008006" key="4">
    <source>
        <dbReference type="Google" id="ProtNLM"/>
    </source>
</evidence>
<dbReference type="RefSeq" id="WP_021759305.1">
    <property type="nucleotide sequence ID" value="NC_022444.1"/>
</dbReference>
<accession>T2G934</accession>
<keyword evidence="3" id="KW-1185">Reference proteome</keyword>
<dbReference type="HOGENOM" id="CLU_2422120_0_0_7"/>
<proteinExistence type="predicted"/>
<dbReference type="PATRIC" id="fig|1121448.10.peg.731"/>
<protein>
    <recommendedName>
        <fullName evidence="4">DUF885 domain-containing protein</fullName>
    </recommendedName>
</protein>
<dbReference type="PROSITE" id="PS51257">
    <property type="entry name" value="PROKAR_LIPOPROTEIN"/>
    <property type="match status" value="1"/>
</dbReference>
<dbReference type="KEGG" id="dgg:DGI_0724"/>